<evidence type="ECO:0000313" key="1">
    <source>
        <dbReference type="EMBL" id="GFO07372.1"/>
    </source>
</evidence>
<name>A0AAV4AJE1_9GAST</name>
<evidence type="ECO:0000313" key="2">
    <source>
        <dbReference type="Proteomes" id="UP000735302"/>
    </source>
</evidence>
<keyword evidence="2" id="KW-1185">Reference proteome</keyword>
<proteinExistence type="predicted"/>
<organism evidence="1 2">
    <name type="scientific">Plakobranchus ocellatus</name>
    <dbReference type="NCBI Taxonomy" id="259542"/>
    <lineage>
        <taxon>Eukaryota</taxon>
        <taxon>Metazoa</taxon>
        <taxon>Spiralia</taxon>
        <taxon>Lophotrochozoa</taxon>
        <taxon>Mollusca</taxon>
        <taxon>Gastropoda</taxon>
        <taxon>Heterobranchia</taxon>
        <taxon>Euthyneura</taxon>
        <taxon>Panpulmonata</taxon>
        <taxon>Sacoglossa</taxon>
        <taxon>Placobranchoidea</taxon>
        <taxon>Plakobranchidae</taxon>
        <taxon>Plakobranchus</taxon>
    </lineage>
</organism>
<reference evidence="1 2" key="1">
    <citation type="journal article" date="2021" name="Elife">
        <title>Chloroplast acquisition without the gene transfer in kleptoplastic sea slugs, Plakobranchus ocellatus.</title>
        <authorList>
            <person name="Maeda T."/>
            <person name="Takahashi S."/>
            <person name="Yoshida T."/>
            <person name="Shimamura S."/>
            <person name="Takaki Y."/>
            <person name="Nagai Y."/>
            <person name="Toyoda A."/>
            <person name="Suzuki Y."/>
            <person name="Arimoto A."/>
            <person name="Ishii H."/>
            <person name="Satoh N."/>
            <person name="Nishiyama T."/>
            <person name="Hasebe M."/>
            <person name="Maruyama T."/>
            <person name="Minagawa J."/>
            <person name="Obokata J."/>
            <person name="Shigenobu S."/>
        </authorList>
    </citation>
    <scope>NUCLEOTIDE SEQUENCE [LARGE SCALE GENOMIC DNA]</scope>
</reference>
<dbReference type="Proteomes" id="UP000735302">
    <property type="component" value="Unassembled WGS sequence"/>
</dbReference>
<comment type="caution">
    <text evidence="1">The sequence shown here is derived from an EMBL/GenBank/DDBJ whole genome shotgun (WGS) entry which is preliminary data.</text>
</comment>
<accession>A0AAV4AJE1</accession>
<sequence length="78" mass="8436">MNPVLALALHQFALAGDPDVVRSPPSIDGISALLPRVNQQTWMVLCGAELLLLSLIPSVAKGGLERRGRAEDYRQELS</sequence>
<dbReference type="EMBL" id="BLXT01003865">
    <property type="protein sequence ID" value="GFO07372.1"/>
    <property type="molecule type" value="Genomic_DNA"/>
</dbReference>
<protein>
    <submittedName>
        <fullName evidence="1">Uncharacterized protein</fullName>
    </submittedName>
</protein>
<dbReference type="AlphaFoldDB" id="A0AAV4AJE1"/>
<gene>
    <name evidence="1" type="ORF">PoB_003387700</name>
</gene>